<feature type="transmembrane region" description="Helical" evidence="7">
    <location>
        <begin position="463"/>
        <end position="484"/>
    </location>
</feature>
<dbReference type="InterPro" id="IPR045863">
    <property type="entry name" value="CorA_TM1_TM2"/>
</dbReference>
<organism evidence="8 9">
    <name type="scientific">Cudoniella acicularis</name>
    <dbReference type="NCBI Taxonomy" id="354080"/>
    <lineage>
        <taxon>Eukaryota</taxon>
        <taxon>Fungi</taxon>
        <taxon>Dikarya</taxon>
        <taxon>Ascomycota</taxon>
        <taxon>Pezizomycotina</taxon>
        <taxon>Leotiomycetes</taxon>
        <taxon>Helotiales</taxon>
        <taxon>Tricladiaceae</taxon>
        <taxon>Cudoniella</taxon>
    </lineage>
</organism>
<keyword evidence="5" id="KW-0175">Coiled coil</keyword>
<gene>
    <name evidence="8" type="ORF">G7Y89_g5971</name>
</gene>
<feature type="transmembrane region" description="Helical" evidence="7">
    <location>
        <begin position="330"/>
        <end position="349"/>
    </location>
</feature>
<dbReference type="OrthoDB" id="3231000at2759"/>
<feature type="compositionally biased region" description="Polar residues" evidence="6">
    <location>
        <begin position="22"/>
        <end position="41"/>
    </location>
</feature>
<keyword evidence="4 7" id="KW-0472">Membrane</keyword>
<evidence type="ECO:0000256" key="7">
    <source>
        <dbReference type="SAM" id="Phobius"/>
    </source>
</evidence>
<dbReference type="Pfam" id="PF01544">
    <property type="entry name" value="CorA"/>
    <property type="match status" value="1"/>
</dbReference>
<dbReference type="GO" id="GO:0046873">
    <property type="term" value="F:metal ion transmembrane transporter activity"/>
    <property type="evidence" value="ECO:0007669"/>
    <property type="project" value="InterPro"/>
</dbReference>
<evidence type="ECO:0000256" key="6">
    <source>
        <dbReference type="SAM" id="MobiDB-lite"/>
    </source>
</evidence>
<feature type="compositionally biased region" description="Basic and acidic residues" evidence="6">
    <location>
        <begin position="42"/>
        <end position="53"/>
    </location>
</feature>
<name>A0A8H4RLH2_9HELO</name>
<feature type="transmembrane region" description="Helical" evidence="7">
    <location>
        <begin position="632"/>
        <end position="648"/>
    </location>
</feature>
<dbReference type="EMBL" id="JAAMPI010000372">
    <property type="protein sequence ID" value="KAF4632165.1"/>
    <property type="molecule type" value="Genomic_DNA"/>
</dbReference>
<evidence type="ECO:0000256" key="4">
    <source>
        <dbReference type="ARBA" id="ARBA00023136"/>
    </source>
</evidence>
<feature type="transmembrane region" description="Helical" evidence="7">
    <location>
        <begin position="565"/>
        <end position="588"/>
    </location>
</feature>
<feature type="transmembrane region" description="Helical" evidence="7">
    <location>
        <begin position="770"/>
        <end position="789"/>
    </location>
</feature>
<evidence type="ECO:0000313" key="9">
    <source>
        <dbReference type="Proteomes" id="UP000566819"/>
    </source>
</evidence>
<keyword evidence="9" id="KW-1185">Reference proteome</keyword>
<evidence type="ECO:0000313" key="8">
    <source>
        <dbReference type="EMBL" id="KAF4632165.1"/>
    </source>
</evidence>
<sequence length="898" mass="100649">MKRLTVKPQQAQFYSLGILRTGQPTKPNKPSITLDSRTNSNDSRESNTEEKKTQLSGQLKATESLTLLSQQSNIDDWEKYLRTRSLTDPASRHLLKAYTRLKNHPSGKLFNILLALRNCGPPKNAFPIFDFFNVDESTTFEACLSHLKGTLYPPKECTTQICVLSKIIPNDLAPSDYSFASKVFASTITRAIRDEAPFLAVLHVLAKEWQLSQSTLEECIAAPNLPYHGIIELPSHRKNSSFTLPEVGWKTINIYWFRDVTKYSQDLSVYVWQPHLQRLMAVGASVVVGPLHSSLRRVLVVLKPSRQQHQSLVDLTEALQNAIPKTLDEFFGTQVEILLTILSIYSLLIRDTSFFSERIYSEIHYLSVEGRKSPSVSKMHYVTYLEDCQKASSAAISNAMELLSSLSESSEIRYDSNAIIGEWCEVIRIDLEYLQGRLDNIANNLVELRAKIKEHLELRQIRLSRTITVVAAIYLPFTFVSGFYGMNLSEPIWPASSNSSNATSNNTNPISSRAYLPTFPNPSVSTRDTNATVESMNNSIADYLPIFQNSTDAFVNAISSSGPHLFTFTSFLIVAFTVTLATIGLPLVAGPIIRTAIRALDDNKRHWRIVVTIFTIAVIVLCRYYLDPSVYVIIFSVPQGFLAIWKLYQARRFSRNKKRWIIYSSLLSLSILYDTTAISYSEFIGDIGYMHGNNRSTNTLYFFIGLTGILPPSYLFILELIIDLASLRTNGKKSRLFNSFVCHQKYWLWGLASSWTALNIGLSFVPETSIIYIAGVSVAFGLYGLDALWTAFLEHEGRCKWAGFLLVVGACTGGDTVATLGLLLSFVPGGYIIVYSLLVNDQVFITKFLPGWMNWRKGAGLPSTVTVQAWSTNLGLKVSSLPAFARNPFVNGENRTAF</sequence>
<dbReference type="GO" id="GO:0016020">
    <property type="term" value="C:membrane"/>
    <property type="evidence" value="ECO:0007669"/>
    <property type="project" value="UniProtKB-SubCell"/>
</dbReference>
<comment type="caution">
    <text evidence="8">The sequence shown here is derived from an EMBL/GenBank/DDBJ whole genome shotgun (WGS) entry which is preliminary data.</text>
</comment>
<dbReference type="SUPFAM" id="SSF144083">
    <property type="entry name" value="Magnesium transport protein CorA, transmembrane region"/>
    <property type="match status" value="1"/>
</dbReference>
<reference evidence="8 9" key="1">
    <citation type="submission" date="2020-03" db="EMBL/GenBank/DDBJ databases">
        <title>Draft Genome Sequence of Cudoniella acicularis.</title>
        <authorList>
            <person name="Buettner E."/>
            <person name="Kellner H."/>
        </authorList>
    </citation>
    <scope>NUCLEOTIDE SEQUENCE [LARGE SCALE GENOMIC DNA]</scope>
    <source>
        <strain evidence="8 9">DSM 108380</strain>
    </source>
</reference>
<dbReference type="AlphaFoldDB" id="A0A8H4RLH2"/>
<feature type="transmembrane region" description="Helical" evidence="7">
    <location>
        <begin position="746"/>
        <end position="764"/>
    </location>
</feature>
<evidence type="ECO:0000256" key="5">
    <source>
        <dbReference type="SAM" id="Coils"/>
    </source>
</evidence>
<feature type="region of interest" description="Disordered" evidence="6">
    <location>
        <begin position="20"/>
        <end position="58"/>
    </location>
</feature>
<protein>
    <submittedName>
        <fullName evidence="8">Uncharacterized protein</fullName>
    </submittedName>
</protein>
<evidence type="ECO:0000256" key="1">
    <source>
        <dbReference type="ARBA" id="ARBA00004141"/>
    </source>
</evidence>
<keyword evidence="2 7" id="KW-0812">Transmembrane</keyword>
<accession>A0A8H4RLH2</accession>
<feature type="transmembrane region" description="Helical" evidence="7">
    <location>
        <begin position="609"/>
        <end position="626"/>
    </location>
</feature>
<evidence type="ECO:0000256" key="2">
    <source>
        <dbReference type="ARBA" id="ARBA00022692"/>
    </source>
</evidence>
<dbReference type="InterPro" id="IPR002523">
    <property type="entry name" value="MgTranspt_CorA/ZnTranspt_ZntB"/>
</dbReference>
<feature type="coiled-coil region" evidence="5">
    <location>
        <begin position="431"/>
        <end position="458"/>
    </location>
</feature>
<dbReference type="Proteomes" id="UP000566819">
    <property type="component" value="Unassembled WGS sequence"/>
</dbReference>
<feature type="transmembrane region" description="Helical" evidence="7">
    <location>
        <begin position="700"/>
        <end position="725"/>
    </location>
</feature>
<evidence type="ECO:0000256" key="3">
    <source>
        <dbReference type="ARBA" id="ARBA00022989"/>
    </source>
</evidence>
<comment type="subcellular location">
    <subcellularLocation>
        <location evidence="1">Membrane</location>
        <topology evidence="1">Multi-pass membrane protein</topology>
    </subcellularLocation>
</comment>
<proteinExistence type="predicted"/>
<keyword evidence="3 7" id="KW-1133">Transmembrane helix</keyword>
<dbReference type="Gene3D" id="1.20.58.340">
    <property type="entry name" value="Magnesium transport protein CorA, transmembrane region"/>
    <property type="match status" value="1"/>
</dbReference>